<dbReference type="InterPro" id="IPR043194">
    <property type="entry name" value="GLOD4_C"/>
</dbReference>
<protein>
    <submittedName>
        <fullName evidence="5">Glyoxalase domain-containing protein 4</fullName>
    </submittedName>
</protein>
<dbReference type="SUPFAM" id="SSF54593">
    <property type="entry name" value="Glyoxalase/Bleomycin resistance protein/Dihydroxybiphenyl dioxygenase"/>
    <property type="match status" value="1"/>
</dbReference>
<dbReference type="InterPro" id="IPR037523">
    <property type="entry name" value="VOC_core"/>
</dbReference>
<dbReference type="GeneID" id="103508248"/>
<evidence type="ECO:0000313" key="4">
    <source>
        <dbReference type="Proteomes" id="UP000079169"/>
    </source>
</evidence>
<name>A0A1S4EAF3_DIACI</name>
<dbReference type="CDD" id="cd16357">
    <property type="entry name" value="GLOD4_C"/>
    <property type="match status" value="1"/>
</dbReference>
<comment type="similarity">
    <text evidence="1">Belongs to the glyoxalase I family.</text>
</comment>
<dbReference type="PANTHER" id="PTHR46466">
    <property type="entry name" value="GLYOXALASE DOMAIN-CONTAINING PROTEIN 4"/>
    <property type="match status" value="1"/>
</dbReference>
<dbReference type="InterPro" id="IPR043193">
    <property type="entry name" value="GLOD4"/>
</dbReference>
<dbReference type="AlphaFoldDB" id="A0A1S4EAF3"/>
<feature type="domain" description="VOC" evidence="3">
    <location>
        <begin position="95"/>
        <end position="214"/>
    </location>
</feature>
<organism evidence="4 5">
    <name type="scientific">Diaphorina citri</name>
    <name type="common">Asian citrus psyllid</name>
    <dbReference type="NCBI Taxonomy" id="121845"/>
    <lineage>
        <taxon>Eukaryota</taxon>
        <taxon>Metazoa</taxon>
        <taxon>Ecdysozoa</taxon>
        <taxon>Arthropoda</taxon>
        <taxon>Hexapoda</taxon>
        <taxon>Insecta</taxon>
        <taxon>Pterygota</taxon>
        <taxon>Neoptera</taxon>
        <taxon>Paraneoptera</taxon>
        <taxon>Hemiptera</taxon>
        <taxon>Sternorrhyncha</taxon>
        <taxon>Psylloidea</taxon>
        <taxon>Psyllidae</taxon>
        <taxon>Diaphorininae</taxon>
        <taxon>Diaphorina</taxon>
    </lineage>
</organism>
<evidence type="ECO:0000256" key="2">
    <source>
        <dbReference type="ARBA" id="ARBA00022737"/>
    </source>
</evidence>
<dbReference type="PANTHER" id="PTHR46466:SF1">
    <property type="entry name" value="GLYOXALASE DOMAIN-CONTAINING PROTEIN 4"/>
    <property type="match status" value="1"/>
</dbReference>
<evidence type="ECO:0000313" key="5">
    <source>
        <dbReference type="RefSeq" id="XP_017299166.2"/>
    </source>
</evidence>
<keyword evidence="2" id="KW-0677">Repeat</keyword>
<dbReference type="KEGG" id="dci:103508248"/>
<dbReference type="Proteomes" id="UP000079169">
    <property type="component" value="Unplaced"/>
</dbReference>
<dbReference type="InterPro" id="IPR059155">
    <property type="entry name" value="GLOD4_dom"/>
</dbReference>
<dbReference type="Pfam" id="PF21701">
    <property type="entry name" value="GLOD4_C"/>
    <property type="match status" value="1"/>
</dbReference>
<dbReference type="Pfam" id="PF21207">
    <property type="entry name" value="GLOD4_N"/>
    <property type="match status" value="1"/>
</dbReference>
<gene>
    <name evidence="5" type="primary">LOC103508248</name>
</gene>
<keyword evidence="4" id="KW-1185">Reference proteome</keyword>
<dbReference type="InterPro" id="IPR029068">
    <property type="entry name" value="Glyas_Bleomycin-R_OHBP_Dase"/>
</dbReference>
<evidence type="ECO:0000259" key="3">
    <source>
        <dbReference type="PROSITE" id="PS51819"/>
    </source>
</evidence>
<dbReference type="RefSeq" id="XP_017299166.2">
    <property type="nucleotide sequence ID" value="XM_017443677.2"/>
</dbReference>
<accession>A0A1S4EAF3</accession>
<dbReference type="PaxDb" id="121845-A0A1S4EAF3"/>
<dbReference type="Gene3D" id="3.10.180.10">
    <property type="entry name" value="2,3-Dihydroxybiphenyl 1,2-Dioxygenase, domain 1"/>
    <property type="match status" value="2"/>
</dbReference>
<sequence>MFPSPYDNRWSKTMMGYGPEDSHFVIELTYNYNVHEYVLGNDFRGISVKNKKALDNAKAQGWPVEEVGQGRSVLTAPGGYKYFVHDEEPASGKDPVQGVTLASSDLKRSIQYWNELLGLKIFSQNDSSVTLGFAEDQAKLTLEKIDSPVDHATAYGRVAFSVPEAELSPIDVLIKEHNQTILTPLVTLPTPGKADVTVIILADPDGHEICFVGDEAFRQLSQVDPESDAMVDRYIQKDEERSKSS</sequence>
<proteinExistence type="inferred from homology"/>
<evidence type="ECO:0000256" key="1">
    <source>
        <dbReference type="ARBA" id="ARBA00010363"/>
    </source>
</evidence>
<dbReference type="STRING" id="121845.A0A1S4EAF3"/>
<dbReference type="PROSITE" id="PS51819">
    <property type="entry name" value="VOC"/>
    <property type="match status" value="1"/>
</dbReference>
<reference evidence="5" key="1">
    <citation type="submission" date="2025-08" db="UniProtKB">
        <authorList>
            <consortium name="RefSeq"/>
        </authorList>
    </citation>
    <scope>IDENTIFICATION</scope>
</reference>